<name>A0A3B0WEY5_9ZZZZ</name>
<feature type="transmembrane region" description="Helical" evidence="1">
    <location>
        <begin position="12"/>
        <end position="30"/>
    </location>
</feature>
<reference evidence="3" key="1">
    <citation type="submission" date="2018-06" db="EMBL/GenBank/DDBJ databases">
        <authorList>
            <person name="Zhirakovskaya E."/>
        </authorList>
    </citation>
    <scope>NUCLEOTIDE SEQUENCE</scope>
</reference>
<gene>
    <name evidence="3" type="ORF">MNBD_GAMMA03-12</name>
</gene>
<feature type="transmembrane region" description="Helical" evidence="1">
    <location>
        <begin position="64"/>
        <end position="83"/>
    </location>
</feature>
<organism evidence="3">
    <name type="scientific">hydrothermal vent metagenome</name>
    <dbReference type="NCBI Taxonomy" id="652676"/>
    <lineage>
        <taxon>unclassified sequences</taxon>
        <taxon>metagenomes</taxon>
        <taxon>ecological metagenomes</taxon>
    </lineage>
</organism>
<accession>A0A3B0WEY5</accession>
<keyword evidence="1" id="KW-1133">Transmembrane helix</keyword>
<feature type="transmembrane region" description="Helical" evidence="1">
    <location>
        <begin position="208"/>
        <end position="227"/>
    </location>
</feature>
<dbReference type="EMBL" id="UOFC01000269">
    <property type="protein sequence ID" value="VAW49257.1"/>
    <property type="molecule type" value="Genomic_DNA"/>
</dbReference>
<feature type="transmembrane region" description="Helical" evidence="1">
    <location>
        <begin position="236"/>
        <end position="254"/>
    </location>
</feature>
<evidence type="ECO:0000313" key="3">
    <source>
        <dbReference type="EMBL" id="VAW49257.1"/>
    </source>
</evidence>
<feature type="transmembrane region" description="Helical" evidence="1">
    <location>
        <begin position="103"/>
        <end position="124"/>
    </location>
</feature>
<sequence length="348" mass="40481">MNFNLKKDDTLAIKGIAIILIILHNFYHNIRLLPSQNEFSFSINKTLSLINIFKSEYSDILRALFSYFGHYGVQLFIFLSAYGLTKKYLTSNSPYRNIFLHSYFKILVPFIFVLFLWIAHELLIAGKSINFIMESYGAAIILKFLAINIPGYALSPVGPWWFYPTIIQFYLLFPILLKLYSKHGIPLLIIITFLSMTLLMVFNKKILFFNVIGHLPELCLGMLLASYKNFDFKKRYILGIAIIFILGQFNYYLWFFGRSSFVLLVLFLYKTFNFKKAWLINTGKVSLFAFLINGFLRDPFFSLIDNSGNSSYIIILIGLIYLIYILMLSFLLDSIYTKTKRALNSDPL</sequence>
<evidence type="ECO:0000256" key="1">
    <source>
        <dbReference type="SAM" id="Phobius"/>
    </source>
</evidence>
<evidence type="ECO:0000259" key="2">
    <source>
        <dbReference type="Pfam" id="PF01757"/>
    </source>
</evidence>
<dbReference type="Pfam" id="PF01757">
    <property type="entry name" value="Acyl_transf_3"/>
    <property type="match status" value="1"/>
</dbReference>
<feature type="transmembrane region" description="Helical" evidence="1">
    <location>
        <begin position="310"/>
        <end position="332"/>
    </location>
</feature>
<protein>
    <recommendedName>
        <fullName evidence="2">Acyltransferase 3 domain-containing protein</fullName>
    </recommendedName>
</protein>
<dbReference type="GO" id="GO:0016747">
    <property type="term" value="F:acyltransferase activity, transferring groups other than amino-acyl groups"/>
    <property type="evidence" value="ECO:0007669"/>
    <property type="project" value="InterPro"/>
</dbReference>
<feature type="domain" description="Acyltransferase 3" evidence="2">
    <location>
        <begin position="13"/>
        <end position="331"/>
    </location>
</feature>
<feature type="transmembrane region" description="Helical" evidence="1">
    <location>
        <begin position="184"/>
        <end position="202"/>
    </location>
</feature>
<keyword evidence="1" id="KW-0472">Membrane</keyword>
<dbReference type="AlphaFoldDB" id="A0A3B0WEY5"/>
<keyword evidence="1" id="KW-0812">Transmembrane</keyword>
<proteinExistence type="predicted"/>
<dbReference type="InterPro" id="IPR002656">
    <property type="entry name" value="Acyl_transf_3_dom"/>
</dbReference>
<feature type="transmembrane region" description="Helical" evidence="1">
    <location>
        <begin position="136"/>
        <end position="154"/>
    </location>
</feature>